<dbReference type="PRINTS" id="PR00369">
    <property type="entry name" value="FLAVODOXIN"/>
</dbReference>
<feature type="domain" description="Flavodoxin-like" evidence="19">
    <location>
        <begin position="91"/>
        <end position="235"/>
    </location>
</feature>
<dbReference type="OMA" id="PLQGNME"/>
<evidence type="ECO:0000256" key="7">
    <source>
        <dbReference type="ARBA" id="ARBA00022824"/>
    </source>
</evidence>
<evidence type="ECO:0000256" key="15">
    <source>
        <dbReference type="ARBA" id="ARBA00023136"/>
    </source>
</evidence>
<keyword evidence="13" id="KW-0756">Sterol biosynthesis</keyword>
<dbReference type="PANTHER" id="PTHR19384:SF108">
    <property type="entry name" value="NADPH--CYTOCHROME P450 REDUCTASE"/>
    <property type="match status" value="1"/>
</dbReference>
<evidence type="ECO:0000256" key="5">
    <source>
        <dbReference type="ARBA" id="ARBA00022643"/>
    </source>
</evidence>
<keyword evidence="5" id="KW-0288">FMN</keyword>
<keyword evidence="8" id="KW-0274">FAD</keyword>
<keyword evidence="14" id="KW-0443">Lipid metabolism</keyword>
<evidence type="ECO:0000256" key="18">
    <source>
        <dbReference type="ARBA" id="ARBA00023797"/>
    </source>
</evidence>
<evidence type="ECO:0000256" key="8">
    <source>
        <dbReference type="ARBA" id="ARBA00022827"/>
    </source>
</evidence>
<organism evidence="21 22">
    <name type="scientific">Scytalidium lignicola</name>
    <name type="common">Hyphomycete</name>
    <dbReference type="NCBI Taxonomy" id="5539"/>
    <lineage>
        <taxon>Eukaryota</taxon>
        <taxon>Fungi</taxon>
        <taxon>Dikarya</taxon>
        <taxon>Ascomycota</taxon>
        <taxon>Pezizomycotina</taxon>
        <taxon>Leotiomycetes</taxon>
        <taxon>Leotiomycetes incertae sedis</taxon>
        <taxon>Scytalidium</taxon>
    </lineage>
</organism>
<accession>A0A3E2HAD7</accession>
<reference evidence="21 22" key="1">
    <citation type="submission" date="2018-05" db="EMBL/GenBank/DDBJ databases">
        <title>Draft genome sequence of Scytalidium lignicola DSM 105466, a ubiquitous saprotrophic fungus.</title>
        <authorList>
            <person name="Buettner E."/>
            <person name="Gebauer A.M."/>
            <person name="Hofrichter M."/>
            <person name="Liers C."/>
            <person name="Kellner H."/>
        </authorList>
    </citation>
    <scope>NUCLEOTIDE SEQUENCE [LARGE SCALE GENOMIC DNA]</scope>
    <source>
        <strain evidence="21 22">DSM 105466</strain>
    </source>
</reference>
<dbReference type="InterPro" id="IPR001094">
    <property type="entry name" value="Flavdoxin-like"/>
</dbReference>
<keyword evidence="16" id="KW-1207">Sterol metabolism</keyword>
<dbReference type="InterPro" id="IPR008254">
    <property type="entry name" value="Flavodoxin/NO_synth"/>
</dbReference>
<feature type="domain" description="FAD-binding FR-type" evidence="20">
    <location>
        <begin position="281"/>
        <end position="522"/>
    </location>
</feature>
<dbReference type="Pfam" id="PF00258">
    <property type="entry name" value="Flavodoxin_1"/>
    <property type="match status" value="1"/>
</dbReference>
<comment type="caution">
    <text evidence="21">The sequence shown here is derived from an EMBL/GenBank/DDBJ whole genome shotgun (WGS) entry which is preliminary data.</text>
</comment>
<dbReference type="PROSITE" id="PS50902">
    <property type="entry name" value="FLAVODOXIN_LIKE"/>
    <property type="match status" value="1"/>
</dbReference>
<keyword evidence="17" id="KW-0753">Steroid metabolism</keyword>
<keyword evidence="9" id="KW-0521">NADP</keyword>
<evidence type="ECO:0000256" key="12">
    <source>
        <dbReference type="ARBA" id="ARBA00023002"/>
    </source>
</evidence>
<dbReference type="InterPro" id="IPR003097">
    <property type="entry name" value="CysJ-like_FAD-binding"/>
</dbReference>
<dbReference type="InterPro" id="IPR039261">
    <property type="entry name" value="FNR_nucleotide-bd"/>
</dbReference>
<name>A0A3E2HAD7_SCYLI</name>
<dbReference type="InterPro" id="IPR017927">
    <property type="entry name" value="FAD-bd_FR_type"/>
</dbReference>
<dbReference type="PRINTS" id="PR00371">
    <property type="entry name" value="FPNCR"/>
</dbReference>
<dbReference type="GO" id="GO:0016126">
    <property type="term" value="P:sterol biosynthetic process"/>
    <property type="evidence" value="ECO:0007669"/>
    <property type="project" value="UniProtKB-KW"/>
</dbReference>
<dbReference type="STRING" id="5539.A0A3E2HAD7"/>
<evidence type="ECO:0000313" key="22">
    <source>
        <dbReference type="Proteomes" id="UP000258309"/>
    </source>
</evidence>
<dbReference type="EMBL" id="NCSJ02000104">
    <property type="protein sequence ID" value="RFU30267.1"/>
    <property type="molecule type" value="Genomic_DNA"/>
</dbReference>
<keyword evidence="6" id="KW-0812">Transmembrane</keyword>
<dbReference type="SUPFAM" id="SSF52218">
    <property type="entry name" value="Flavoproteins"/>
    <property type="match status" value="1"/>
</dbReference>
<dbReference type="FunFam" id="3.40.50.360:FF:000036">
    <property type="entry name" value="NADPH--cytochrome P450 reductase"/>
    <property type="match status" value="1"/>
</dbReference>
<dbReference type="GO" id="GO:0010181">
    <property type="term" value="F:FMN binding"/>
    <property type="evidence" value="ECO:0007669"/>
    <property type="project" value="InterPro"/>
</dbReference>
<evidence type="ECO:0000256" key="13">
    <source>
        <dbReference type="ARBA" id="ARBA00023011"/>
    </source>
</evidence>
<dbReference type="OrthoDB" id="1856718at2759"/>
<dbReference type="SUPFAM" id="SSF52343">
    <property type="entry name" value="Ferredoxin reductase-like, C-terminal NADP-linked domain"/>
    <property type="match status" value="1"/>
</dbReference>
<dbReference type="Pfam" id="PF00667">
    <property type="entry name" value="FAD_binding_1"/>
    <property type="match status" value="1"/>
</dbReference>
<dbReference type="PANTHER" id="PTHR19384">
    <property type="entry name" value="NITRIC OXIDE SYNTHASE-RELATED"/>
    <property type="match status" value="1"/>
</dbReference>
<dbReference type="Gene3D" id="1.20.990.10">
    <property type="entry name" value="NADPH-cytochrome p450 Reductase, Chain A, domain 3"/>
    <property type="match status" value="1"/>
</dbReference>
<sequence>MERNINMTMETLIGNIPKYVFPKLAFDDIAVLALLGLGSTAWLLNGKLWNKSDPYNYLWFERPQQTQVKAKESNAETRDTAKKLAETKKDIIILWGSQSGTAESFAERLRRDLRQRFGINALCADLSDFDPQTIEALPSSKVAIFLLSTYGEGNPSDNSVDFCDWLKTASISLANLRYIAFGLGNSNYKFYNRVVDSVVQKLDEVGAESLLPVGRADDAQGNTEEDFCAWKEKVFKMLCQRLNLSEKNPEYEPTINIQPVASGNIFYGVPIMQSHARQYISSIQALPVKQSRELYANGDRRCLHIEIDLSMHQELKYKTGDHLGIWPINPENEISQLLEILGLTATKDEPISISALDSSMKLKVPTQTTVDALFRHYLEICAPVSRETIHSLAQFAPTETAREHTRQLGDSSSVYATLQTHSYITINRLLRLAGGESEVWNIPLSYLIEVLPAMTPRYYSISSSSVVQPRQAAITVSVSTRSLSNNATEVVPGLATNYLLALKQSLNPVEAEGHPQGLTYSLDGPQNVLAQGKVHVHIRRSTFKLPIAASHPIIMVAAGTGIAPFRGFLQERMRLELAGREVGKMYLFFGCRNRNEDFLYRDEIETFQATLGNTLTVVTAFSREEKVVKTSRMYIQDRIKERMLEIGALLGNADTHFYVCGAASMARDVSKVIGQHLSDANGLDGDQITEWFERQKKVKAVARRCLGLKIPEAWIIGCVDVHSCLVARY</sequence>
<evidence type="ECO:0000256" key="2">
    <source>
        <dbReference type="ARBA" id="ARBA00001974"/>
    </source>
</evidence>
<dbReference type="Gene3D" id="3.40.50.360">
    <property type="match status" value="1"/>
</dbReference>
<evidence type="ECO:0000259" key="20">
    <source>
        <dbReference type="PROSITE" id="PS51384"/>
    </source>
</evidence>
<evidence type="ECO:0000256" key="3">
    <source>
        <dbReference type="ARBA" id="ARBA00022516"/>
    </source>
</evidence>
<dbReference type="InterPro" id="IPR017938">
    <property type="entry name" value="Riboflavin_synthase-like_b-brl"/>
</dbReference>
<evidence type="ECO:0000259" key="19">
    <source>
        <dbReference type="PROSITE" id="PS50902"/>
    </source>
</evidence>
<keyword evidence="4" id="KW-0285">Flavoprotein</keyword>
<evidence type="ECO:0000256" key="10">
    <source>
        <dbReference type="ARBA" id="ARBA00022955"/>
    </source>
</evidence>
<comment type="cofactor">
    <cofactor evidence="1">
        <name>FMN</name>
        <dbReference type="ChEBI" id="CHEBI:58210"/>
    </cofactor>
</comment>
<dbReference type="PIRSF" id="PIRSF000208">
    <property type="entry name" value="P450R"/>
    <property type="match status" value="1"/>
</dbReference>
<protein>
    <recommendedName>
        <fullName evidence="18">NADPH--hemoprotein reductase</fullName>
        <ecNumber evidence="18">1.6.2.4</ecNumber>
    </recommendedName>
</protein>
<dbReference type="EC" id="1.6.2.4" evidence="18"/>
<gene>
    <name evidence="21" type="ORF">B7463_g6061</name>
</gene>
<evidence type="ECO:0000256" key="14">
    <source>
        <dbReference type="ARBA" id="ARBA00023098"/>
    </source>
</evidence>
<evidence type="ECO:0000256" key="4">
    <source>
        <dbReference type="ARBA" id="ARBA00022630"/>
    </source>
</evidence>
<evidence type="ECO:0000256" key="1">
    <source>
        <dbReference type="ARBA" id="ARBA00001917"/>
    </source>
</evidence>
<dbReference type="AlphaFoldDB" id="A0A3E2HAD7"/>
<evidence type="ECO:0000313" key="21">
    <source>
        <dbReference type="EMBL" id="RFU30267.1"/>
    </source>
</evidence>
<evidence type="ECO:0000256" key="17">
    <source>
        <dbReference type="ARBA" id="ARBA00023221"/>
    </source>
</evidence>
<comment type="cofactor">
    <cofactor evidence="2">
        <name>FAD</name>
        <dbReference type="ChEBI" id="CHEBI:57692"/>
    </cofactor>
</comment>
<evidence type="ECO:0000256" key="6">
    <source>
        <dbReference type="ARBA" id="ARBA00022692"/>
    </source>
</evidence>
<dbReference type="InterPro" id="IPR001709">
    <property type="entry name" value="Flavoprot_Pyr_Nucl_cyt_Rdtase"/>
</dbReference>
<dbReference type="GO" id="GO:0003958">
    <property type="term" value="F:NADPH-hemoprotein reductase activity"/>
    <property type="evidence" value="ECO:0007669"/>
    <property type="project" value="UniProtKB-EC"/>
</dbReference>
<keyword evidence="7" id="KW-0256">Endoplasmic reticulum</keyword>
<dbReference type="Gene3D" id="3.40.50.80">
    <property type="entry name" value="Nucleotide-binding domain of ferredoxin-NADP reductase (FNR) module"/>
    <property type="match status" value="1"/>
</dbReference>
<dbReference type="InterPro" id="IPR029039">
    <property type="entry name" value="Flavoprotein-like_sf"/>
</dbReference>
<feature type="non-terminal residue" evidence="21">
    <location>
        <position position="729"/>
    </location>
</feature>
<proteinExistence type="predicted"/>
<keyword evidence="15" id="KW-0472">Membrane</keyword>
<keyword evidence="3" id="KW-0444">Lipid biosynthesis</keyword>
<dbReference type="Gene3D" id="2.40.30.10">
    <property type="entry name" value="Translation factors"/>
    <property type="match status" value="1"/>
</dbReference>
<dbReference type="Proteomes" id="UP000258309">
    <property type="component" value="Unassembled WGS sequence"/>
</dbReference>
<keyword evidence="12" id="KW-0560">Oxidoreductase</keyword>
<dbReference type="SUPFAM" id="SSF63380">
    <property type="entry name" value="Riboflavin synthase domain-like"/>
    <property type="match status" value="1"/>
</dbReference>
<feature type="non-terminal residue" evidence="21">
    <location>
        <position position="1"/>
    </location>
</feature>
<keyword evidence="10" id="KW-0752">Steroid biosynthesis</keyword>
<dbReference type="GO" id="GO:0005829">
    <property type="term" value="C:cytosol"/>
    <property type="evidence" value="ECO:0007669"/>
    <property type="project" value="TreeGrafter"/>
</dbReference>
<dbReference type="PROSITE" id="PS51384">
    <property type="entry name" value="FAD_FR"/>
    <property type="match status" value="1"/>
</dbReference>
<dbReference type="InterPro" id="IPR001433">
    <property type="entry name" value="OxRdtase_FAD/NAD-bd"/>
</dbReference>
<evidence type="ECO:0000256" key="11">
    <source>
        <dbReference type="ARBA" id="ARBA00022989"/>
    </source>
</evidence>
<keyword evidence="22" id="KW-1185">Reference proteome</keyword>
<evidence type="ECO:0000256" key="16">
    <source>
        <dbReference type="ARBA" id="ARBA00023166"/>
    </source>
</evidence>
<dbReference type="InterPro" id="IPR023173">
    <property type="entry name" value="NADPH_Cyt_P450_Rdtase_alpha"/>
</dbReference>
<dbReference type="Pfam" id="PF00175">
    <property type="entry name" value="NAD_binding_1"/>
    <property type="match status" value="1"/>
</dbReference>
<evidence type="ECO:0000256" key="9">
    <source>
        <dbReference type="ARBA" id="ARBA00022857"/>
    </source>
</evidence>
<dbReference type="InterPro" id="IPR023208">
    <property type="entry name" value="P450R"/>
</dbReference>
<keyword evidence="11" id="KW-1133">Transmembrane helix</keyword>
<dbReference type="GO" id="GO:0050660">
    <property type="term" value="F:flavin adenine dinucleotide binding"/>
    <property type="evidence" value="ECO:0007669"/>
    <property type="project" value="TreeGrafter"/>
</dbReference>